<dbReference type="OrthoDB" id="405906at2759"/>
<gene>
    <name evidence="3" type="ORF">B0J11DRAFT_601989</name>
</gene>
<feature type="transmembrane region" description="Helical" evidence="1">
    <location>
        <begin position="165"/>
        <end position="182"/>
    </location>
</feature>
<feature type="transmembrane region" description="Helical" evidence="1">
    <location>
        <begin position="15"/>
        <end position="35"/>
    </location>
</feature>
<keyword evidence="4" id="KW-1185">Reference proteome</keyword>
<dbReference type="InterPro" id="IPR056120">
    <property type="entry name" value="DUF7703"/>
</dbReference>
<protein>
    <recommendedName>
        <fullName evidence="2">DUF7703 domain-containing protein</fullName>
    </recommendedName>
</protein>
<keyword evidence="1" id="KW-0472">Membrane</keyword>
<keyword evidence="1" id="KW-1133">Transmembrane helix</keyword>
<feature type="domain" description="DUF7703" evidence="2">
    <location>
        <begin position="18"/>
        <end position="260"/>
    </location>
</feature>
<evidence type="ECO:0000313" key="3">
    <source>
        <dbReference type="EMBL" id="KAH7109107.1"/>
    </source>
</evidence>
<proteinExistence type="predicted"/>
<accession>A0A9P9CYB6</accession>
<feature type="transmembrane region" description="Helical" evidence="1">
    <location>
        <begin position="47"/>
        <end position="65"/>
    </location>
</feature>
<dbReference type="AlphaFoldDB" id="A0A9P9CYB6"/>
<dbReference type="EMBL" id="JAGMWT010000034">
    <property type="protein sequence ID" value="KAH7109107.1"/>
    <property type="molecule type" value="Genomic_DNA"/>
</dbReference>
<dbReference type="Pfam" id="PF24802">
    <property type="entry name" value="DUF7703"/>
    <property type="match status" value="1"/>
</dbReference>
<comment type="caution">
    <text evidence="3">The sequence shown here is derived from an EMBL/GenBank/DDBJ whole genome shotgun (WGS) entry which is preliminary data.</text>
</comment>
<keyword evidence="1" id="KW-0812">Transmembrane</keyword>
<dbReference type="Proteomes" id="UP000700596">
    <property type="component" value="Unassembled WGS sequence"/>
</dbReference>
<organism evidence="3 4">
    <name type="scientific">Dendryphion nanum</name>
    <dbReference type="NCBI Taxonomy" id="256645"/>
    <lineage>
        <taxon>Eukaryota</taxon>
        <taxon>Fungi</taxon>
        <taxon>Dikarya</taxon>
        <taxon>Ascomycota</taxon>
        <taxon>Pezizomycotina</taxon>
        <taxon>Dothideomycetes</taxon>
        <taxon>Pleosporomycetidae</taxon>
        <taxon>Pleosporales</taxon>
        <taxon>Torulaceae</taxon>
        <taxon>Dendryphion</taxon>
    </lineage>
</organism>
<sequence length="290" mass="32869">MAVGNFLVNGNERPLLYVFVAFASVAIWSTVPLTIRLVTTLKKRSGLYFWSILISSWGLCIRQIGYTAQFLTSTCPWWVSLILGQGGWIAMVTGFNLVLYSRLNLILESYRIRRFILYAILFNGFVWHTTMCTLSSGVAYNRNAGPRGRARVPAWTHVIDSLEKAQIVILSGQEITISLLYIRAAYQYLRGRFAQPGKIRNAMLLLVLVQVIIISLDITLIVIDCAGYLQLKLFTFSFIYSVKLELEFVVLNQLVEISTMDPTLMIPSASSPDLRDVKLEGRYVRSSQYK</sequence>
<evidence type="ECO:0000259" key="2">
    <source>
        <dbReference type="Pfam" id="PF24802"/>
    </source>
</evidence>
<dbReference type="PANTHER" id="PTHR37013">
    <property type="entry name" value="INTEGRAL MEMBRANE PROTEIN (AFU_ORTHOLOGUE AFUA_1G05950)-RELATED"/>
    <property type="match status" value="1"/>
</dbReference>
<feature type="transmembrane region" description="Helical" evidence="1">
    <location>
        <begin position="203"/>
        <end position="223"/>
    </location>
</feature>
<feature type="transmembrane region" description="Helical" evidence="1">
    <location>
        <begin position="77"/>
        <end position="103"/>
    </location>
</feature>
<feature type="transmembrane region" description="Helical" evidence="1">
    <location>
        <begin position="115"/>
        <end position="140"/>
    </location>
</feature>
<name>A0A9P9CYB6_9PLEO</name>
<evidence type="ECO:0000256" key="1">
    <source>
        <dbReference type="SAM" id="Phobius"/>
    </source>
</evidence>
<reference evidence="3" key="1">
    <citation type="journal article" date="2021" name="Nat. Commun.">
        <title>Genetic determinants of endophytism in the Arabidopsis root mycobiome.</title>
        <authorList>
            <person name="Mesny F."/>
            <person name="Miyauchi S."/>
            <person name="Thiergart T."/>
            <person name="Pickel B."/>
            <person name="Atanasova L."/>
            <person name="Karlsson M."/>
            <person name="Huettel B."/>
            <person name="Barry K.W."/>
            <person name="Haridas S."/>
            <person name="Chen C."/>
            <person name="Bauer D."/>
            <person name="Andreopoulos W."/>
            <person name="Pangilinan J."/>
            <person name="LaButti K."/>
            <person name="Riley R."/>
            <person name="Lipzen A."/>
            <person name="Clum A."/>
            <person name="Drula E."/>
            <person name="Henrissat B."/>
            <person name="Kohler A."/>
            <person name="Grigoriev I.V."/>
            <person name="Martin F.M."/>
            <person name="Hacquard S."/>
        </authorList>
    </citation>
    <scope>NUCLEOTIDE SEQUENCE</scope>
    <source>
        <strain evidence="3">MPI-CAGE-CH-0243</strain>
    </source>
</reference>
<evidence type="ECO:0000313" key="4">
    <source>
        <dbReference type="Proteomes" id="UP000700596"/>
    </source>
</evidence>